<comment type="caution">
    <text evidence="1">The sequence shown here is derived from an EMBL/GenBank/DDBJ whole genome shotgun (WGS) entry which is preliminary data.</text>
</comment>
<dbReference type="Proteomes" id="UP000663879">
    <property type="component" value="Unassembled WGS sequence"/>
</dbReference>
<protein>
    <submittedName>
        <fullName evidence="1">Uncharacterized protein</fullName>
    </submittedName>
</protein>
<evidence type="ECO:0000313" key="2">
    <source>
        <dbReference type="Proteomes" id="UP000663879"/>
    </source>
</evidence>
<reference evidence="1" key="1">
    <citation type="submission" date="2021-02" db="EMBL/GenBank/DDBJ databases">
        <authorList>
            <person name="Nowell W R."/>
        </authorList>
    </citation>
    <scope>NUCLEOTIDE SEQUENCE</scope>
    <source>
        <strain evidence="1">Ploen Becks lab</strain>
    </source>
</reference>
<keyword evidence="2" id="KW-1185">Reference proteome</keyword>
<name>A0A814INN8_9BILA</name>
<sequence>MLLEVTIMGLKNNKFETAFQEPTFLQTEEHILQTLREVVEHDTINSFKNKLDNYFKTNETDFSSYYSATNSCTPLEAGL</sequence>
<dbReference type="EMBL" id="CAJNOC010004592">
    <property type="protein sequence ID" value="CAF1027078.1"/>
    <property type="molecule type" value="Genomic_DNA"/>
</dbReference>
<organism evidence="1 2">
    <name type="scientific">Brachionus calyciflorus</name>
    <dbReference type="NCBI Taxonomy" id="104777"/>
    <lineage>
        <taxon>Eukaryota</taxon>
        <taxon>Metazoa</taxon>
        <taxon>Spiralia</taxon>
        <taxon>Gnathifera</taxon>
        <taxon>Rotifera</taxon>
        <taxon>Eurotatoria</taxon>
        <taxon>Monogononta</taxon>
        <taxon>Pseudotrocha</taxon>
        <taxon>Ploima</taxon>
        <taxon>Brachionidae</taxon>
        <taxon>Brachionus</taxon>
    </lineage>
</organism>
<gene>
    <name evidence="1" type="ORF">OXX778_LOCUS17670</name>
</gene>
<accession>A0A814INN8</accession>
<proteinExistence type="predicted"/>
<evidence type="ECO:0000313" key="1">
    <source>
        <dbReference type="EMBL" id="CAF1027078.1"/>
    </source>
</evidence>
<dbReference type="AlphaFoldDB" id="A0A814INN8"/>